<dbReference type="CDD" id="cd12374">
    <property type="entry name" value="RRM_UHM_SPF45_PUF60"/>
    <property type="match status" value="1"/>
</dbReference>
<feature type="region of interest" description="Disordered" evidence="7">
    <location>
        <begin position="1"/>
        <end position="41"/>
    </location>
</feature>
<evidence type="ECO:0000256" key="2">
    <source>
        <dbReference type="ARBA" id="ARBA00022664"/>
    </source>
</evidence>
<evidence type="ECO:0000256" key="4">
    <source>
        <dbReference type="ARBA" id="ARBA00023187"/>
    </source>
</evidence>
<evidence type="ECO:0000256" key="1">
    <source>
        <dbReference type="ARBA" id="ARBA00004123"/>
    </source>
</evidence>
<feature type="domain" description="RRM" evidence="8">
    <location>
        <begin position="213"/>
        <end position="308"/>
    </location>
</feature>
<dbReference type="InterPro" id="IPR012677">
    <property type="entry name" value="Nucleotide-bd_a/b_plait_sf"/>
</dbReference>
<dbReference type="PANTHER" id="PTHR47330">
    <property type="entry name" value="POLY(U)-BINDING-SPLICING FACTOR PUF60-B-RELATED"/>
    <property type="match status" value="1"/>
</dbReference>
<comment type="subcellular location">
    <subcellularLocation>
        <location evidence="1">Nucleus</location>
    </subcellularLocation>
</comment>
<evidence type="ECO:0000256" key="7">
    <source>
        <dbReference type="SAM" id="MobiDB-lite"/>
    </source>
</evidence>
<dbReference type="PANTHER" id="PTHR47330:SF1">
    <property type="entry name" value="POLY(U)-BINDING-SPLICING FACTOR PUF60"/>
    <property type="match status" value="1"/>
</dbReference>
<keyword evidence="10" id="KW-1185">Reference proteome</keyword>
<dbReference type="Gene3D" id="3.30.70.330">
    <property type="match status" value="3"/>
</dbReference>
<dbReference type="GO" id="GO:0071013">
    <property type="term" value="C:catalytic step 2 spliceosome"/>
    <property type="evidence" value="ECO:0007669"/>
    <property type="project" value="TreeGrafter"/>
</dbReference>
<dbReference type="FunFam" id="3.30.70.330:FF:001721">
    <property type="match status" value="1"/>
</dbReference>
<evidence type="ECO:0000313" key="9">
    <source>
        <dbReference type="EMBL" id="OWZ01412.1"/>
    </source>
</evidence>
<feature type="domain" description="RRM" evidence="8">
    <location>
        <begin position="113"/>
        <end position="191"/>
    </location>
</feature>
<protein>
    <submittedName>
        <fullName evidence="9">Poly(U)-binding-splicing factor PUF60</fullName>
    </submittedName>
</protein>
<evidence type="ECO:0000256" key="6">
    <source>
        <dbReference type="PROSITE-ProRule" id="PRU00176"/>
    </source>
</evidence>
<dbReference type="GO" id="GO:0003723">
    <property type="term" value="F:RNA binding"/>
    <property type="evidence" value="ECO:0007669"/>
    <property type="project" value="UniProtKB-UniRule"/>
</dbReference>
<dbReference type="InterPro" id="IPR035979">
    <property type="entry name" value="RBD_domain_sf"/>
</dbReference>
<dbReference type="GO" id="GO:0000380">
    <property type="term" value="P:alternative mRNA splicing, via spliceosome"/>
    <property type="evidence" value="ECO:0007669"/>
    <property type="project" value="TreeGrafter"/>
</dbReference>
<dbReference type="STRING" id="4795.A0A225V7Y4"/>
<reference evidence="10" key="1">
    <citation type="submission" date="2017-03" db="EMBL/GenBank/DDBJ databases">
        <title>Phytopthora megakarya and P. palmivora, two closely related causual agents of cacao black pod achieved similar genome size and gene model numbers by different mechanisms.</title>
        <authorList>
            <person name="Ali S."/>
            <person name="Shao J."/>
            <person name="Larry D.J."/>
            <person name="Kronmiller B."/>
            <person name="Shen D."/>
            <person name="Strem M.D."/>
            <person name="Melnick R.L."/>
            <person name="Guiltinan M.J."/>
            <person name="Tyler B.M."/>
            <person name="Meinhardt L.W."/>
            <person name="Bailey B.A."/>
        </authorList>
    </citation>
    <scope>NUCLEOTIDE SEQUENCE [LARGE SCALE GENOMIC DNA]</scope>
    <source>
        <strain evidence="10">zdho120</strain>
    </source>
</reference>
<keyword evidence="4" id="KW-0508">mRNA splicing</keyword>
<dbReference type="GO" id="GO:0006376">
    <property type="term" value="P:mRNA splice site recognition"/>
    <property type="evidence" value="ECO:0007669"/>
    <property type="project" value="TreeGrafter"/>
</dbReference>
<evidence type="ECO:0000313" key="10">
    <source>
        <dbReference type="Proteomes" id="UP000198211"/>
    </source>
</evidence>
<name>A0A225V7Y4_9STRA</name>
<dbReference type="PROSITE" id="PS50102">
    <property type="entry name" value="RRM"/>
    <property type="match status" value="2"/>
</dbReference>
<dbReference type="AlphaFoldDB" id="A0A225V7Y4"/>
<comment type="caution">
    <text evidence="9">The sequence shown here is derived from an EMBL/GenBank/DDBJ whole genome shotgun (WGS) entry which is preliminary data.</text>
</comment>
<evidence type="ECO:0000259" key="8">
    <source>
        <dbReference type="PROSITE" id="PS50102"/>
    </source>
</evidence>
<keyword evidence="3 6" id="KW-0694">RNA-binding</keyword>
<dbReference type="Proteomes" id="UP000198211">
    <property type="component" value="Unassembled WGS sequence"/>
</dbReference>
<dbReference type="Pfam" id="PF00076">
    <property type="entry name" value="RRM_1"/>
    <property type="match status" value="2"/>
</dbReference>
<dbReference type="InterPro" id="IPR051974">
    <property type="entry name" value="PUF60_regulator"/>
</dbReference>
<evidence type="ECO:0000256" key="3">
    <source>
        <dbReference type="ARBA" id="ARBA00022884"/>
    </source>
</evidence>
<dbReference type="SMART" id="SM00360">
    <property type="entry name" value="RRM"/>
    <property type="match status" value="3"/>
</dbReference>
<keyword evidence="2" id="KW-0507">mRNA processing</keyword>
<keyword evidence="5" id="KW-0539">Nucleus</keyword>
<dbReference type="FunFam" id="3.30.70.330:FF:000382">
    <property type="entry name" value="G-patch domain-containing protein"/>
    <property type="match status" value="1"/>
</dbReference>
<dbReference type="SUPFAM" id="SSF54928">
    <property type="entry name" value="RNA-binding domain, RBD"/>
    <property type="match status" value="2"/>
</dbReference>
<dbReference type="EMBL" id="NBNE01006871">
    <property type="protein sequence ID" value="OWZ01412.1"/>
    <property type="molecule type" value="Genomic_DNA"/>
</dbReference>
<proteinExistence type="predicted"/>
<dbReference type="OrthoDB" id="5411533at2759"/>
<dbReference type="GO" id="GO:0071011">
    <property type="term" value="C:precatalytic spliceosome"/>
    <property type="evidence" value="ECO:0007669"/>
    <property type="project" value="TreeGrafter"/>
</dbReference>
<sequence>MSKRSHVVDACARAKRSRRSRWGHDDEDEHGDAVAKRKTSASPKALSDIVKRLSSVVKEKSTADELQAAATRPLIGASGQLDAQAARARALAQASLLSLSLPSAKVSPNDLARRLYIGNLYYDLKEEDIRNAFAPFGAIHSIDLSLEPGASRSKGFCFLEYEDVLAAESAVQVLNGTPLANRSIRVGRPHRGNTNPNDSLSIGQEAIKNVPTKCIYVANVRMELSSQHLESIFSPFGALSSQHLESIFSPFGAIHSCVMAAVSPLESGVHRGYGFMEFIEESCAQSAIQHMNGFELAGQPLKVGKASEAAMLINVAISQDKVVRDGSGAPLDGANGVDQPENKTASFGEDDVEKVKDVVDNDEKCCLCLMNLVNCGEVDDELEDEVRCECGKFGIIKKVEIHELGDHVRVFVLFDDAAGAVKAKQALHGRFFGGNPVQAHYYSECELEQQRYTSGFL</sequence>
<dbReference type="GO" id="GO:0000381">
    <property type="term" value="P:regulation of alternative mRNA splicing, via spliceosome"/>
    <property type="evidence" value="ECO:0007669"/>
    <property type="project" value="TreeGrafter"/>
</dbReference>
<accession>A0A225V7Y4</accession>
<dbReference type="InterPro" id="IPR000504">
    <property type="entry name" value="RRM_dom"/>
</dbReference>
<organism evidence="9 10">
    <name type="scientific">Phytophthora megakarya</name>
    <dbReference type="NCBI Taxonomy" id="4795"/>
    <lineage>
        <taxon>Eukaryota</taxon>
        <taxon>Sar</taxon>
        <taxon>Stramenopiles</taxon>
        <taxon>Oomycota</taxon>
        <taxon>Peronosporomycetes</taxon>
        <taxon>Peronosporales</taxon>
        <taxon>Peronosporaceae</taxon>
        <taxon>Phytophthora</taxon>
    </lineage>
</organism>
<gene>
    <name evidence="9" type="ORF">PHMEG_00027205</name>
</gene>
<evidence type="ECO:0000256" key="5">
    <source>
        <dbReference type="ARBA" id="ARBA00023242"/>
    </source>
</evidence>